<reference evidence="4" key="1">
    <citation type="submission" date="2017-12" db="EMBL/GenBank/DDBJ databases">
        <authorList>
            <consortium name="DOE Joint Genome Institute"/>
            <person name="Mondo S.J."/>
            <person name="Kjaerbolling I."/>
            <person name="Vesth T.C."/>
            <person name="Frisvad J.C."/>
            <person name="Nybo J.L."/>
            <person name="Theobald S."/>
            <person name="Kuo A."/>
            <person name="Bowyer P."/>
            <person name="Matsuda Y."/>
            <person name="Lyhne E.K."/>
            <person name="Kogle M.E."/>
            <person name="Clum A."/>
            <person name="Lipzen A."/>
            <person name="Salamov A."/>
            <person name="Ngan C.Y."/>
            <person name="Daum C."/>
            <person name="Chiniquy J."/>
            <person name="Barry K."/>
            <person name="LaButti K."/>
            <person name="Haridas S."/>
            <person name="Simmons B.A."/>
            <person name="Magnuson J.K."/>
            <person name="Mortensen U.H."/>
            <person name="Larsen T.O."/>
            <person name="Grigoriev I.V."/>
            <person name="Baker S.E."/>
            <person name="Andersen M.R."/>
            <person name="Nordberg H.P."/>
            <person name="Cantor M.N."/>
            <person name="Hua S.X."/>
        </authorList>
    </citation>
    <scope>NUCLEOTIDE SEQUENCE [LARGE SCALE GENOMIC DNA]</scope>
    <source>
        <strain evidence="4">IBT 19404</strain>
    </source>
</reference>
<dbReference type="EMBL" id="KZ559631">
    <property type="protein sequence ID" value="PLN75979.1"/>
    <property type="molecule type" value="Genomic_DNA"/>
</dbReference>
<dbReference type="Proteomes" id="UP000235023">
    <property type="component" value="Unassembled WGS sequence"/>
</dbReference>
<dbReference type="PROSITE" id="PS50181">
    <property type="entry name" value="FBOX"/>
    <property type="match status" value="1"/>
</dbReference>
<name>A0A2J5HGB0_9EURO</name>
<dbReference type="InterPro" id="IPR036047">
    <property type="entry name" value="F-box-like_dom_sf"/>
</dbReference>
<feature type="domain" description="F-box" evidence="2">
    <location>
        <begin position="6"/>
        <end position="52"/>
    </location>
</feature>
<gene>
    <name evidence="3" type="ORF">BDW42DRAFT_188959</name>
</gene>
<dbReference type="OrthoDB" id="9981546at2759"/>
<organism evidence="3 4">
    <name type="scientific">Aspergillus taichungensis</name>
    <dbReference type="NCBI Taxonomy" id="482145"/>
    <lineage>
        <taxon>Eukaryota</taxon>
        <taxon>Fungi</taxon>
        <taxon>Dikarya</taxon>
        <taxon>Ascomycota</taxon>
        <taxon>Pezizomycotina</taxon>
        <taxon>Eurotiomycetes</taxon>
        <taxon>Eurotiomycetidae</taxon>
        <taxon>Eurotiales</taxon>
        <taxon>Aspergillaceae</taxon>
        <taxon>Aspergillus</taxon>
        <taxon>Aspergillus subgen. Circumdati</taxon>
    </lineage>
</organism>
<protein>
    <recommendedName>
        <fullName evidence="2">F-box domain-containing protein</fullName>
    </recommendedName>
</protein>
<dbReference type="AlphaFoldDB" id="A0A2J5HGB0"/>
<evidence type="ECO:0000313" key="4">
    <source>
        <dbReference type="Proteomes" id="UP000235023"/>
    </source>
</evidence>
<accession>A0A2J5HGB0</accession>
<feature type="region of interest" description="Disordered" evidence="1">
    <location>
        <begin position="122"/>
        <end position="142"/>
    </location>
</feature>
<dbReference type="SUPFAM" id="SSF81383">
    <property type="entry name" value="F-box domain"/>
    <property type="match status" value="1"/>
</dbReference>
<keyword evidence="4" id="KW-1185">Reference proteome</keyword>
<dbReference type="InterPro" id="IPR001810">
    <property type="entry name" value="F-box_dom"/>
</dbReference>
<dbReference type="Pfam" id="PF12937">
    <property type="entry name" value="F-box-like"/>
    <property type="match status" value="1"/>
</dbReference>
<sequence>MDPASQPHLYALPNEVFVQILTPLSTRNLLPLTTVSRRFHALILRILHYRLLVSASLNEYKLILECFHPLSKLVEPHVFCSYLGTDGLSDQYEGKGSLYEGVDEAQRLGRLNSLYSRFRPEATVDGRPSETRRRVGGESREDDLPVTRPIHLDALENFSQLCVVVNLVEVVPGSSSLLLSANTVEDEVVRLFQDWLQDAVRRREHLENYSDLDLGRMTEETYADSRMDGGEMIWVDQARNVGLKVRVREKREDGETAPILVHRDEEPATSFDLAIEGTFAEAFSACSRTVVLNSWFLELHVRATRLLTTMEKSHEEQQNHSNRAMIFAASSG</sequence>
<evidence type="ECO:0000313" key="3">
    <source>
        <dbReference type="EMBL" id="PLN75979.1"/>
    </source>
</evidence>
<evidence type="ECO:0000259" key="2">
    <source>
        <dbReference type="PROSITE" id="PS50181"/>
    </source>
</evidence>
<evidence type="ECO:0000256" key="1">
    <source>
        <dbReference type="SAM" id="MobiDB-lite"/>
    </source>
</evidence>
<proteinExistence type="predicted"/>